<sequence length="642" mass="66399">MICQRVAFAGVARPLARHAREWIAALCVLIAAVMLLAPQDASAQDCSRAGARGAAPSSWQTYCWLNMSNYSDTQARSTGQPMSYVLPDGSRLTFRLQVAVTPTATGTALVSAAAPSWTGAAVGNSSFLNIPGRPILYQATNGTVTTLTLTNIAIIPPGGVSQANQYAFVVADAESTDNSEYQQYTTNGGAWQLLDRVAPRSGTQYPVSTGINTTTFRTAGGGQTGNVGAYIVSSLNPTSVTITMQGSGLQGVMLAIRFASITLSKTIAGTRIADNDQFRFVIESQNGATTYASGQTSGTDLGPFPAAVFSSTSGVPLVLREAMVAGSTSALADYRASLTCTNINSGSTTSLPRDVVTNSYNFGTLQFGDFVDCVFTNTPLPRLQLRTAIAAPGRIFGTDQFTLAIRNQTTNTELASFTTTGTGTTATPAATGLLGAIAGNSYLLSETANGSTVLARYSPTLACANRNATSTTALPAGGATGTLTPQLGDVITCTITNTRSAAKPILSVDKTSRIVSDPTGSANPKAIPGAVIEYTVTVTNSGDAPTDASTLRLVDIPSAALAWRTDFPPVFTDGATVSGLAFNGASNVAYSNQPGGTITGYSPLAPFDPAVTGIRFSPSGTLRASNGTAHPSFTLRYRMVIE</sequence>
<dbReference type="InterPro" id="IPR048834">
    <property type="entry name" value="SpaA_pre-album"/>
</dbReference>
<evidence type="ECO:0000313" key="3">
    <source>
        <dbReference type="EMBL" id="USA61499.1"/>
    </source>
</evidence>
<evidence type="ECO:0000259" key="1">
    <source>
        <dbReference type="Pfam" id="PF18651"/>
    </source>
</evidence>
<feature type="domain" description="SpaA-like prealbumin fold" evidence="2">
    <location>
        <begin position="383"/>
        <end position="499"/>
    </location>
</feature>
<dbReference type="InterPro" id="IPR040683">
    <property type="entry name" value="CshA_NR2"/>
</dbReference>
<gene>
    <name evidence="3" type="ORF">NCF85_00505</name>
</gene>
<protein>
    <submittedName>
        <fullName evidence="3">CshA/CshB family fibrillar adhesin-related protein</fullName>
    </submittedName>
</protein>
<dbReference type="EMBL" id="CP098494">
    <property type="protein sequence ID" value="USA61499.1"/>
    <property type="molecule type" value="Genomic_DNA"/>
</dbReference>
<keyword evidence="4" id="KW-1185">Reference proteome</keyword>
<dbReference type="Pfam" id="PF20674">
    <property type="entry name" value="SpaA_3"/>
    <property type="match status" value="2"/>
</dbReference>
<reference evidence="3 4" key="1">
    <citation type="submission" date="2022-06" db="EMBL/GenBank/DDBJ databases">
        <authorList>
            <person name="Liu G."/>
        </authorList>
    </citation>
    <scope>NUCLEOTIDE SEQUENCE [LARGE SCALE GENOMIC DNA]</scope>
    <source>
        <strain evidence="3 4">E4</strain>
    </source>
</reference>
<accession>A0ABY4U5V8</accession>
<evidence type="ECO:0000259" key="2">
    <source>
        <dbReference type="Pfam" id="PF20674"/>
    </source>
</evidence>
<proteinExistence type="predicted"/>
<name>A0ABY4U5V8_9SPHN</name>
<dbReference type="Proteomes" id="UP001056619">
    <property type="component" value="Chromosome"/>
</dbReference>
<feature type="domain" description="Surface adhesin CshA non-repetitive" evidence="1">
    <location>
        <begin position="61"/>
        <end position="255"/>
    </location>
</feature>
<dbReference type="Pfam" id="PF18651">
    <property type="entry name" value="CshA_NR2"/>
    <property type="match status" value="1"/>
</dbReference>
<feature type="domain" description="SpaA-like prealbumin fold" evidence="2">
    <location>
        <begin position="260"/>
        <end position="379"/>
    </location>
</feature>
<dbReference type="RefSeq" id="WP_301642149.1">
    <property type="nucleotide sequence ID" value="NZ_CP098494.1"/>
</dbReference>
<evidence type="ECO:0000313" key="4">
    <source>
        <dbReference type="Proteomes" id="UP001056619"/>
    </source>
</evidence>
<organism evidence="3 4">
    <name type="scientific">Qipengyuania citrea</name>
    <dbReference type="NCBI Taxonomy" id="225971"/>
    <lineage>
        <taxon>Bacteria</taxon>
        <taxon>Pseudomonadati</taxon>
        <taxon>Pseudomonadota</taxon>
        <taxon>Alphaproteobacteria</taxon>
        <taxon>Sphingomonadales</taxon>
        <taxon>Erythrobacteraceae</taxon>
        <taxon>Qipengyuania</taxon>
    </lineage>
</organism>